<name>A0ABV2A7X4_9GAMM</name>
<keyword evidence="3" id="KW-1185">Reference proteome</keyword>
<accession>A0ABV2A7X4</accession>
<dbReference type="PROSITE" id="PS51257">
    <property type="entry name" value="PROKAR_LIPOPROTEIN"/>
    <property type="match status" value="1"/>
</dbReference>
<protein>
    <recommendedName>
        <fullName evidence="4">Lipoprotein</fullName>
    </recommendedName>
</protein>
<evidence type="ECO:0000256" key="1">
    <source>
        <dbReference type="SAM" id="MobiDB-lite"/>
    </source>
</evidence>
<dbReference type="EMBL" id="JBEPIJ010000004">
    <property type="protein sequence ID" value="MES0873357.1"/>
    <property type="molecule type" value="Genomic_DNA"/>
</dbReference>
<evidence type="ECO:0008006" key="4">
    <source>
        <dbReference type="Google" id="ProtNLM"/>
    </source>
</evidence>
<gene>
    <name evidence="2" type="ORF">ABSH63_04935</name>
</gene>
<feature type="region of interest" description="Disordered" evidence="1">
    <location>
        <begin position="71"/>
        <end position="102"/>
    </location>
</feature>
<proteinExistence type="predicted"/>
<sequence>MNARIGLAAVAVALAACGSNRHCIGDFPYQRAATLAPPAPVEGLRTPTSVSAMVIPPPPAESVPFAREVADPDDPGRTRVQCLDIPPPLIETPPPDEPATDS</sequence>
<dbReference type="RefSeq" id="WP_352887941.1">
    <property type="nucleotide sequence ID" value="NZ_JBEPIJ010000004.1"/>
</dbReference>
<evidence type="ECO:0000313" key="2">
    <source>
        <dbReference type="EMBL" id="MES0873357.1"/>
    </source>
</evidence>
<reference evidence="2 3" key="1">
    <citation type="submission" date="2024-06" db="EMBL/GenBank/DDBJ databases">
        <authorList>
            <person name="Li Z."/>
            <person name="Jiang Y."/>
        </authorList>
    </citation>
    <scope>NUCLEOTIDE SEQUENCE [LARGE SCALE GENOMIC DNA]</scope>
    <source>
        <strain evidence="2 3">HSW-8</strain>
    </source>
</reference>
<feature type="compositionally biased region" description="Pro residues" evidence="1">
    <location>
        <begin position="85"/>
        <end position="102"/>
    </location>
</feature>
<evidence type="ECO:0000313" key="3">
    <source>
        <dbReference type="Proteomes" id="UP001465331"/>
    </source>
</evidence>
<comment type="caution">
    <text evidence="2">The sequence shown here is derived from an EMBL/GenBank/DDBJ whole genome shotgun (WGS) entry which is preliminary data.</text>
</comment>
<dbReference type="Proteomes" id="UP001465331">
    <property type="component" value="Unassembled WGS sequence"/>
</dbReference>
<organism evidence="2 3">
    <name type="scientific">Sinimarinibacterium thermocellulolyticum</name>
    <dbReference type="NCBI Taxonomy" id="3170016"/>
    <lineage>
        <taxon>Bacteria</taxon>
        <taxon>Pseudomonadati</taxon>
        <taxon>Pseudomonadota</taxon>
        <taxon>Gammaproteobacteria</taxon>
        <taxon>Nevskiales</taxon>
        <taxon>Nevskiaceae</taxon>
        <taxon>Sinimarinibacterium</taxon>
    </lineage>
</organism>